<dbReference type="InterPro" id="IPR003509">
    <property type="entry name" value="UPF0102_YraN-like"/>
</dbReference>
<name>A0A426QLN6_9GAMM</name>
<evidence type="ECO:0000256" key="2">
    <source>
        <dbReference type="HAMAP-Rule" id="MF_00048"/>
    </source>
</evidence>
<keyword evidence="5" id="KW-1185">Reference proteome</keyword>
<evidence type="ECO:0000256" key="1">
    <source>
        <dbReference type="ARBA" id="ARBA00006738"/>
    </source>
</evidence>
<comment type="similarity">
    <text evidence="1 2">Belongs to the UPF0102 family.</text>
</comment>
<dbReference type="Pfam" id="PF02021">
    <property type="entry name" value="UPF0102"/>
    <property type="match status" value="1"/>
</dbReference>
<dbReference type="PANTHER" id="PTHR34039">
    <property type="entry name" value="UPF0102 PROTEIN YRAN"/>
    <property type="match status" value="1"/>
</dbReference>
<dbReference type="EMBL" id="QZMU01000001">
    <property type="protein sequence ID" value="RRQ22649.1"/>
    <property type="molecule type" value="Genomic_DNA"/>
</dbReference>
<organism evidence="4 5">
    <name type="scientific">Thiohalobacter thiocyanaticus</name>
    <dbReference type="NCBI Taxonomy" id="585455"/>
    <lineage>
        <taxon>Bacteria</taxon>
        <taxon>Pseudomonadati</taxon>
        <taxon>Pseudomonadota</taxon>
        <taxon>Gammaproteobacteria</taxon>
        <taxon>Thiohalobacterales</taxon>
        <taxon>Thiohalobacteraceae</taxon>
        <taxon>Thiohalobacter</taxon>
    </lineage>
</organism>
<evidence type="ECO:0000313" key="4">
    <source>
        <dbReference type="EMBL" id="RRQ22649.1"/>
    </source>
</evidence>
<dbReference type="InterPro" id="IPR011335">
    <property type="entry name" value="Restrct_endonuc-II-like"/>
</dbReference>
<dbReference type="NCBIfam" id="TIGR00252">
    <property type="entry name" value="YraN family protein"/>
    <property type="match status" value="1"/>
</dbReference>
<accession>A0A426QLN6</accession>
<dbReference type="AlphaFoldDB" id="A0A426QLN6"/>
<gene>
    <name evidence="4" type="ORF">D6C00_12400</name>
</gene>
<feature type="compositionally biased region" description="Polar residues" evidence="3">
    <location>
        <begin position="1"/>
        <end position="18"/>
    </location>
</feature>
<evidence type="ECO:0000313" key="5">
    <source>
        <dbReference type="Proteomes" id="UP000287798"/>
    </source>
</evidence>
<dbReference type="InterPro" id="IPR011856">
    <property type="entry name" value="tRNA_endonuc-like_dom_sf"/>
</dbReference>
<evidence type="ECO:0000256" key="3">
    <source>
        <dbReference type="SAM" id="MobiDB-lite"/>
    </source>
</evidence>
<comment type="caution">
    <text evidence="4">The sequence shown here is derived from an EMBL/GenBank/DDBJ whole genome shotgun (WGS) entry which is preliminary data.</text>
</comment>
<sequence>MRSHCHSGTSPMQRTPNHTRARGQAVERHVLRYLQQRGLKPVSRNYHCRAGEIDLIMLDGGTLAFIEVRYRRSTRFGHGFDTIDRRKRRHIIRSAMHFLLTHPRLAERPLRFDVVGVHGELAAGLQVNWMRDAFSADDG</sequence>
<protein>
    <recommendedName>
        <fullName evidence="2">UPF0102 protein D6C00_12400</fullName>
    </recommendedName>
</protein>
<dbReference type="PANTHER" id="PTHR34039:SF1">
    <property type="entry name" value="UPF0102 PROTEIN YRAN"/>
    <property type="match status" value="1"/>
</dbReference>
<dbReference type="CDD" id="cd20736">
    <property type="entry name" value="PoNe_Nuclease"/>
    <property type="match status" value="1"/>
</dbReference>
<dbReference type="Proteomes" id="UP000287798">
    <property type="component" value="Unassembled WGS sequence"/>
</dbReference>
<dbReference type="Gene3D" id="3.40.1350.10">
    <property type="match status" value="1"/>
</dbReference>
<reference evidence="4 5" key="1">
    <citation type="journal article" date="2010" name="Int. J. Syst. Evol. Microbiol.">
        <title>Thiohalobacter thiocyanaticus gen. nov., sp. nov., a moderately halophilic, sulfur-oxidizing gammaproteobacterium from hypersaline lakes, that utilizes thiocyanate.</title>
        <authorList>
            <person name="Sorokin D.Y."/>
            <person name="Kovaleva O.L."/>
            <person name="Tourova T.P."/>
            <person name="Muyzer G."/>
        </authorList>
    </citation>
    <scope>NUCLEOTIDE SEQUENCE [LARGE SCALE GENOMIC DNA]</scope>
    <source>
        <strain evidence="4 5">Hrh1</strain>
    </source>
</reference>
<dbReference type="HAMAP" id="MF_00048">
    <property type="entry name" value="UPF0102"/>
    <property type="match status" value="1"/>
</dbReference>
<dbReference type="GO" id="GO:0003676">
    <property type="term" value="F:nucleic acid binding"/>
    <property type="evidence" value="ECO:0007669"/>
    <property type="project" value="InterPro"/>
</dbReference>
<dbReference type="SUPFAM" id="SSF52980">
    <property type="entry name" value="Restriction endonuclease-like"/>
    <property type="match status" value="1"/>
</dbReference>
<dbReference type="NCBIfam" id="NF009150">
    <property type="entry name" value="PRK12497.1-3"/>
    <property type="match status" value="1"/>
</dbReference>
<feature type="region of interest" description="Disordered" evidence="3">
    <location>
        <begin position="1"/>
        <end position="23"/>
    </location>
</feature>
<proteinExistence type="inferred from homology"/>